<reference evidence="1 2" key="1">
    <citation type="submission" date="2019-09" db="EMBL/GenBank/DDBJ databases">
        <authorList>
            <person name="Chandra G."/>
            <person name="Truman W A."/>
        </authorList>
    </citation>
    <scope>NUCLEOTIDE SEQUENCE [LARGE SCALE GENOMIC DNA]</scope>
    <source>
        <strain evidence="1">PS928</strain>
    </source>
</reference>
<name>A0A5E7V8S6_PSEFL</name>
<dbReference type="Proteomes" id="UP000381378">
    <property type="component" value="Unassembled WGS sequence"/>
</dbReference>
<evidence type="ECO:0000313" key="2">
    <source>
        <dbReference type="Proteomes" id="UP000381378"/>
    </source>
</evidence>
<dbReference type="RefSeq" id="WP_150787242.1">
    <property type="nucleotide sequence ID" value="NZ_CABVJF010000018.1"/>
</dbReference>
<protein>
    <submittedName>
        <fullName evidence="1">Uncharacterized protein</fullName>
    </submittedName>
</protein>
<dbReference type="EMBL" id="CABVJF010000018">
    <property type="protein sequence ID" value="VVQ16084.1"/>
    <property type="molecule type" value="Genomic_DNA"/>
</dbReference>
<accession>A0A5E7V8S6</accession>
<proteinExistence type="predicted"/>
<dbReference type="OrthoDB" id="5861798at2"/>
<gene>
    <name evidence="1" type="ORF">PS928_04336</name>
</gene>
<organism evidence="1 2">
    <name type="scientific">Pseudomonas fluorescens</name>
    <dbReference type="NCBI Taxonomy" id="294"/>
    <lineage>
        <taxon>Bacteria</taxon>
        <taxon>Pseudomonadati</taxon>
        <taxon>Pseudomonadota</taxon>
        <taxon>Gammaproteobacteria</taxon>
        <taxon>Pseudomonadales</taxon>
        <taxon>Pseudomonadaceae</taxon>
        <taxon>Pseudomonas</taxon>
    </lineage>
</organism>
<dbReference type="AlphaFoldDB" id="A0A5E7V8S6"/>
<evidence type="ECO:0000313" key="1">
    <source>
        <dbReference type="EMBL" id="VVQ16084.1"/>
    </source>
</evidence>
<sequence>MTSKKIETVESIWKRLPDFECISREGREQSLKPWAELISCCIEAGALAPMVPSKKSGDLRLITAAPFLKCTLDDLRAMWLLVEIGYTSQAAAVAAALFENALTTAVTAESEDLALQARKVKHAQIPWGAKELCQLDARRELRLAEQCDRKTTQKMYEDNWTISYFNYKWLCQIKHPTWQTATHAIKSTIVAGREYAVRPGPNTLPQDIQLSARVVAISLTKALQAIKSYFLSLEGDKESSEYVAFEKKVNKVHFGVLKNIKLQYGKPSPIKVLDRSFIKTDFSTLRERFGE</sequence>